<dbReference type="NCBIfam" id="TIGR00765">
    <property type="entry name" value="yihY_not_rbn"/>
    <property type="match status" value="1"/>
</dbReference>
<evidence type="ECO:0000256" key="6">
    <source>
        <dbReference type="SAM" id="Phobius"/>
    </source>
</evidence>
<dbReference type="EMBL" id="JAGGLV010000023">
    <property type="protein sequence ID" value="MBP2115101.1"/>
    <property type="molecule type" value="Genomic_DNA"/>
</dbReference>
<dbReference type="PANTHER" id="PTHR30213:SF0">
    <property type="entry name" value="UPF0761 MEMBRANE PROTEIN YIHY"/>
    <property type="match status" value="1"/>
</dbReference>
<dbReference type="PANTHER" id="PTHR30213">
    <property type="entry name" value="INNER MEMBRANE PROTEIN YHJD"/>
    <property type="match status" value="1"/>
</dbReference>
<evidence type="ECO:0000256" key="1">
    <source>
        <dbReference type="ARBA" id="ARBA00004651"/>
    </source>
</evidence>
<organism evidence="7 8">
    <name type="scientific">Paenibacillus silagei</name>
    <dbReference type="NCBI Taxonomy" id="1670801"/>
    <lineage>
        <taxon>Bacteria</taxon>
        <taxon>Bacillati</taxon>
        <taxon>Bacillota</taxon>
        <taxon>Bacilli</taxon>
        <taxon>Bacillales</taxon>
        <taxon>Paenibacillaceae</taxon>
        <taxon>Paenibacillus</taxon>
    </lineage>
</organism>
<evidence type="ECO:0000256" key="5">
    <source>
        <dbReference type="ARBA" id="ARBA00023136"/>
    </source>
</evidence>
<feature type="transmembrane region" description="Helical" evidence="6">
    <location>
        <begin position="180"/>
        <end position="201"/>
    </location>
</feature>
<evidence type="ECO:0000256" key="4">
    <source>
        <dbReference type="ARBA" id="ARBA00022989"/>
    </source>
</evidence>
<comment type="subcellular location">
    <subcellularLocation>
        <location evidence="1">Cell membrane</location>
        <topology evidence="1">Multi-pass membrane protein</topology>
    </subcellularLocation>
</comment>
<dbReference type="RefSeq" id="WP_209877990.1">
    <property type="nucleotide sequence ID" value="NZ_JAGGLV010000023.1"/>
</dbReference>
<accession>A0ABS4P047</accession>
<feature type="transmembrane region" description="Helical" evidence="6">
    <location>
        <begin position="94"/>
        <end position="114"/>
    </location>
</feature>
<name>A0ABS4P047_9BACL</name>
<feature type="transmembrane region" description="Helical" evidence="6">
    <location>
        <begin position="135"/>
        <end position="160"/>
    </location>
</feature>
<gene>
    <name evidence="7" type="ORF">J2Z70_005286</name>
</gene>
<evidence type="ECO:0000313" key="8">
    <source>
        <dbReference type="Proteomes" id="UP000773462"/>
    </source>
</evidence>
<keyword evidence="4 6" id="KW-1133">Transmembrane helix</keyword>
<evidence type="ECO:0000256" key="3">
    <source>
        <dbReference type="ARBA" id="ARBA00022692"/>
    </source>
</evidence>
<evidence type="ECO:0000313" key="7">
    <source>
        <dbReference type="EMBL" id="MBP2115101.1"/>
    </source>
</evidence>
<reference evidence="7 8" key="1">
    <citation type="submission" date="2021-03" db="EMBL/GenBank/DDBJ databases">
        <title>Genomic Encyclopedia of Type Strains, Phase IV (KMG-IV): sequencing the most valuable type-strain genomes for metagenomic binning, comparative biology and taxonomic classification.</title>
        <authorList>
            <person name="Goeker M."/>
        </authorList>
    </citation>
    <scope>NUCLEOTIDE SEQUENCE [LARGE SCALE GENOMIC DNA]</scope>
    <source>
        <strain evidence="7 8">DSM 101953</strain>
    </source>
</reference>
<dbReference type="Pfam" id="PF03631">
    <property type="entry name" value="Virul_fac_BrkB"/>
    <property type="match status" value="1"/>
</dbReference>
<feature type="transmembrane region" description="Helical" evidence="6">
    <location>
        <begin position="213"/>
        <end position="232"/>
    </location>
</feature>
<evidence type="ECO:0000256" key="2">
    <source>
        <dbReference type="ARBA" id="ARBA00022475"/>
    </source>
</evidence>
<feature type="transmembrane region" description="Helical" evidence="6">
    <location>
        <begin position="252"/>
        <end position="274"/>
    </location>
</feature>
<keyword evidence="3 6" id="KW-0812">Transmembrane</keyword>
<dbReference type="PIRSF" id="PIRSF035875">
    <property type="entry name" value="RNase_BN"/>
    <property type="match status" value="1"/>
</dbReference>
<keyword evidence="2" id="KW-1003">Cell membrane</keyword>
<proteinExistence type="predicted"/>
<dbReference type="InterPro" id="IPR017039">
    <property type="entry name" value="Virul_fac_BrkB"/>
</dbReference>
<protein>
    <submittedName>
        <fullName evidence="7">Membrane protein</fullName>
    </submittedName>
</protein>
<keyword evidence="5 6" id="KW-0472">Membrane</keyword>
<dbReference type="Proteomes" id="UP000773462">
    <property type="component" value="Unassembled WGS sequence"/>
</dbReference>
<feature type="transmembrane region" description="Helical" evidence="6">
    <location>
        <begin position="36"/>
        <end position="58"/>
    </location>
</feature>
<comment type="caution">
    <text evidence="7">The sequence shown here is derived from an EMBL/GenBank/DDBJ whole genome shotgun (WGS) entry which is preliminary data.</text>
</comment>
<sequence>MNSTSGSTRGTFKFIKQLWVKINDDDVQGIAAQLTYYLILSLFPFLIFIMTLIGYANISLEKNIGQLEQIMPAEAISIIEEILQDVSAGRSQTLLSFGMLATLWAASKGINAIIKGLNRAYEIDESRAFWKIRGIALLATLTIGFVVLLSILLLVLGSWLKTQVFLLVDLPYGFQKLWDLLQYAIPLLVMFIVFTLLYWIAPSRRLALREVMPGALFTTIGWITTSILFSVYVNQFSDFSKTYGSLGGVTVLLIWLYISSFIILAGGEINAVLLNRKVKSMPLSTFKGQKLP</sequence>
<keyword evidence="8" id="KW-1185">Reference proteome</keyword>